<sequence length="562" mass="61297">MSTSSTENHEPECSADASGRTGLSAWRALHSHAEAMRGVTLQKLFDADPERCGALALETPGLYADFAKNRINGETLELLFDLAEQCGLRQKIAAMFEGQKINVSEDRAVLHTALRAPREARILVDGVNVVPEVHQVLDKMAAFATNLRNGQWTGHTGQRIRNVINVGIGGSDLGPRMACQALRAFSDRGLRLEFVSNVDGAEFTEATRDMDPAQTLFIISSKSWHTLETLTNAATAREWILSGLGGDNSAIARHFVAVSTNTHGVTEFGIDPENMFGFWDWVGGRYSIDSAVGLSLMVAIGPENFTEMLGGFHDVDEHFRTAPLGRNIPVIMGLVSVWYNNFLGAASQAILPYSHYLAHFPAYLQQLEMESNGKHVTGSGEQVDQQTGQVIWGEPGTNGQHAFYQLLHQGTKLVPCDFIAVIEPLSDLGHQHDLLAANVFAQAEGLAFGRTAAQLREAGSPKDQIPHRICKGNQPSTTLLLDRLDPRSLGTLIALYEHKVFTEGVIWDVDSFDQWGVELGKLLAGTIAEELTADEVPSMDHDASTAELVRRYRSGRGRGSTG</sequence>
<gene>
    <name evidence="7 10" type="primary">pgi</name>
    <name evidence="10" type="ORF">GCM10025778_07940</name>
</gene>
<dbReference type="InterPro" id="IPR035482">
    <property type="entry name" value="SIS_PGI_2"/>
</dbReference>
<dbReference type="InterPro" id="IPR001672">
    <property type="entry name" value="G6P_Isomerase"/>
</dbReference>
<evidence type="ECO:0000256" key="6">
    <source>
        <dbReference type="ARBA" id="ARBA00029321"/>
    </source>
</evidence>
<keyword evidence="7" id="KW-0963">Cytoplasm</keyword>
<feature type="active site" description="Proton donor" evidence="7">
    <location>
        <position position="370"/>
    </location>
</feature>
<dbReference type="GO" id="GO:0016853">
    <property type="term" value="F:isomerase activity"/>
    <property type="evidence" value="ECO:0007669"/>
    <property type="project" value="UniProtKB-KW"/>
</dbReference>
<dbReference type="Proteomes" id="UP001501257">
    <property type="component" value="Unassembled WGS sequence"/>
</dbReference>
<dbReference type="Pfam" id="PF00342">
    <property type="entry name" value="PGI"/>
    <property type="match status" value="1"/>
</dbReference>
<comment type="pathway">
    <text evidence="7">Carbohydrate biosynthesis; gluconeogenesis.</text>
</comment>
<evidence type="ECO:0000256" key="9">
    <source>
        <dbReference type="SAM" id="MobiDB-lite"/>
    </source>
</evidence>
<feature type="active site" evidence="7">
    <location>
        <position position="521"/>
    </location>
</feature>
<feature type="compositionally biased region" description="Basic and acidic residues" evidence="9">
    <location>
        <begin position="538"/>
        <end position="550"/>
    </location>
</feature>
<evidence type="ECO:0000256" key="1">
    <source>
        <dbReference type="ARBA" id="ARBA00004926"/>
    </source>
</evidence>
<accession>A0ABP9TJD2</accession>
<dbReference type="PROSITE" id="PS00765">
    <property type="entry name" value="P_GLUCOSE_ISOMERASE_1"/>
    <property type="match status" value="1"/>
</dbReference>
<organism evidence="10 11">
    <name type="scientific">Paeniglutamicibacter antarcticus</name>
    <dbReference type="NCBI Taxonomy" id="494023"/>
    <lineage>
        <taxon>Bacteria</taxon>
        <taxon>Bacillati</taxon>
        <taxon>Actinomycetota</taxon>
        <taxon>Actinomycetes</taxon>
        <taxon>Micrococcales</taxon>
        <taxon>Micrococcaceae</taxon>
        <taxon>Paeniglutamicibacter</taxon>
    </lineage>
</organism>
<evidence type="ECO:0000256" key="7">
    <source>
        <dbReference type="HAMAP-Rule" id="MF_00473"/>
    </source>
</evidence>
<dbReference type="HAMAP" id="MF_00473">
    <property type="entry name" value="G6P_isomerase"/>
    <property type="match status" value="1"/>
</dbReference>
<dbReference type="InterPro" id="IPR023096">
    <property type="entry name" value="G6P_Isomerase_C"/>
</dbReference>
<proteinExistence type="inferred from homology"/>
<dbReference type="PROSITE" id="PS00174">
    <property type="entry name" value="P_GLUCOSE_ISOMERASE_2"/>
    <property type="match status" value="1"/>
</dbReference>
<keyword evidence="11" id="KW-1185">Reference proteome</keyword>
<name>A0ABP9TJD2_9MICC</name>
<dbReference type="PRINTS" id="PR00662">
    <property type="entry name" value="G6PISOMERASE"/>
</dbReference>
<dbReference type="InterPro" id="IPR046348">
    <property type="entry name" value="SIS_dom_sf"/>
</dbReference>
<dbReference type="EMBL" id="BAABLK010000015">
    <property type="protein sequence ID" value="GAA5226263.1"/>
    <property type="molecule type" value="Genomic_DNA"/>
</dbReference>
<comment type="caution">
    <text evidence="10">The sequence shown here is derived from an EMBL/GenBank/DDBJ whole genome shotgun (WGS) entry which is preliminary data.</text>
</comment>
<evidence type="ECO:0000256" key="8">
    <source>
        <dbReference type="RuleBase" id="RU000612"/>
    </source>
</evidence>
<dbReference type="EC" id="5.3.1.9" evidence="7"/>
<dbReference type="SUPFAM" id="SSF53697">
    <property type="entry name" value="SIS domain"/>
    <property type="match status" value="1"/>
</dbReference>
<comment type="catalytic activity">
    <reaction evidence="6 7 8">
        <text>alpha-D-glucose 6-phosphate = beta-D-fructose 6-phosphate</text>
        <dbReference type="Rhea" id="RHEA:11816"/>
        <dbReference type="ChEBI" id="CHEBI:57634"/>
        <dbReference type="ChEBI" id="CHEBI:58225"/>
        <dbReference type="EC" id="5.3.1.9"/>
    </reaction>
</comment>
<dbReference type="PANTHER" id="PTHR11469">
    <property type="entry name" value="GLUCOSE-6-PHOSPHATE ISOMERASE"/>
    <property type="match status" value="1"/>
</dbReference>
<dbReference type="InterPro" id="IPR018189">
    <property type="entry name" value="Phosphoglucose_isomerase_CS"/>
</dbReference>
<dbReference type="Gene3D" id="1.10.1390.10">
    <property type="match status" value="1"/>
</dbReference>
<dbReference type="Gene3D" id="3.40.50.10490">
    <property type="entry name" value="Glucose-6-phosphate isomerase like protein, domain 1"/>
    <property type="match status" value="2"/>
</dbReference>
<comment type="pathway">
    <text evidence="1 7 8">Carbohydrate degradation; glycolysis; D-glyceraldehyde 3-phosphate and glycerone phosphate from D-glucose: step 2/4.</text>
</comment>
<reference evidence="11" key="1">
    <citation type="journal article" date="2019" name="Int. J. Syst. Evol. Microbiol.">
        <title>The Global Catalogue of Microorganisms (GCM) 10K type strain sequencing project: providing services to taxonomists for standard genome sequencing and annotation.</title>
        <authorList>
            <consortium name="The Broad Institute Genomics Platform"/>
            <consortium name="The Broad Institute Genome Sequencing Center for Infectious Disease"/>
            <person name="Wu L."/>
            <person name="Ma J."/>
        </authorList>
    </citation>
    <scope>NUCLEOTIDE SEQUENCE [LARGE SCALE GENOMIC DNA]</scope>
    <source>
        <strain evidence="11">JCM 18952</strain>
    </source>
</reference>
<comment type="similarity">
    <text evidence="2 7 8">Belongs to the GPI family.</text>
</comment>
<feature type="active site" evidence="7">
    <location>
        <position position="401"/>
    </location>
</feature>
<keyword evidence="4 7" id="KW-0324">Glycolysis</keyword>
<dbReference type="NCBIfam" id="NF001211">
    <property type="entry name" value="PRK00179.1"/>
    <property type="match status" value="1"/>
</dbReference>
<evidence type="ECO:0000313" key="11">
    <source>
        <dbReference type="Proteomes" id="UP001501257"/>
    </source>
</evidence>
<dbReference type="PANTHER" id="PTHR11469:SF1">
    <property type="entry name" value="GLUCOSE-6-PHOSPHATE ISOMERASE"/>
    <property type="match status" value="1"/>
</dbReference>
<comment type="subcellular location">
    <subcellularLocation>
        <location evidence="7">Cytoplasm</location>
    </subcellularLocation>
</comment>
<keyword evidence="5 7" id="KW-0413">Isomerase</keyword>
<protein>
    <recommendedName>
        <fullName evidence="7">Glucose-6-phosphate isomerase</fullName>
        <shortName evidence="7">GPI</shortName>
        <ecNumber evidence="7">5.3.1.9</ecNumber>
    </recommendedName>
    <alternativeName>
        <fullName evidence="7">Phosphoglucose isomerase</fullName>
        <shortName evidence="7">PGI</shortName>
    </alternativeName>
    <alternativeName>
        <fullName evidence="7">Phosphohexose isomerase</fullName>
        <shortName evidence="7">PHI</shortName>
    </alternativeName>
</protein>
<keyword evidence="3 7" id="KW-0312">Gluconeogenesis</keyword>
<evidence type="ECO:0000256" key="5">
    <source>
        <dbReference type="ARBA" id="ARBA00023235"/>
    </source>
</evidence>
<dbReference type="PROSITE" id="PS51463">
    <property type="entry name" value="P_GLUCOSE_ISOMERASE_3"/>
    <property type="match status" value="1"/>
</dbReference>
<dbReference type="RefSeq" id="WP_210100431.1">
    <property type="nucleotide sequence ID" value="NZ_BAABLK010000015.1"/>
</dbReference>
<evidence type="ECO:0000256" key="4">
    <source>
        <dbReference type="ARBA" id="ARBA00023152"/>
    </source>
</evidence>
<evidence type="ECO:0000313" key="10">
    <source>
        <dbReference type="EMBL" id="GAA5226263.1"/>
    </source>
</evidence>
<dbReference type="InterPro" id="IPR035476">
    <property type="entry name" value="SIS_PGI_1"/>
</dbReference>
<evidence type="ECO:0000256" key="2">
    <source>
        <dbReference type="ARBA" id="ARBA00006604"/>
    </source>
</evidence>
<dbReference type="CDD" id="cd05015">
    <property type="entry name" value="SIS_PGI_1"/>
    <property type="match status" value="1"/>
</dbReference>
<comment type="function">
    <text evidence="7">Catalyzes the reversible isomerization of glucose-6-phosphate to fructose-6-phosphate.</text>
</comment>
<dbReference type="CDD" id="cd05016">
    <property type="entry name" value="SIS_PGI_2"/>
    <property type="match status" value="1"/>
</dbReference>
<evidence type="ECO:0000256" key="3">
    <source>
        <dbReference type="ARBA" id="ARBA00022432"/>
    </source>
</evidence>
<feature type="region of interest" description="Disordered" evidence="9">
    <location>
        <begin position="536"/>
        <end position="562"/>
    </location>
</feature>